<dbReference type="GO" id="GO:0070403">
    <property type="term" value="F:NAD+ binding"/>
    <property type="evidence" value="ECO:0007669"/>
    <property type="project" value="InterPro"/>
</dbReference>
<dbReference type="PANTHER" id="PTHR48075:SF7">
    <property type="entry name" value="3-HYDROXYACYL-COA DEHYDROGENASE-RELATED"/>
    <property type="match status" value="1"/>
</dbReference>
<dbReference type="Pfam" id="PF02737">
    <property type="entry name" value="3HCDH_N"/>
    <property type="match status" value="1"/>
</dbReference>
<feature type="domain" description="3-hydroxyacyl-CoA dehydrogenase C-terminal" evidence="5">
    <location>
        <begin position="202"/>
        <end position="301"/>
    </location>
</feature>
<dbReference type="InterPro" id="IPR006108">
    <property type="entry name" value="3HC_DH_C"/>
</dbReference>
<evidence type="ECO:0000259" key="6">
    <source>
        <dbReference type="Pfam" id="PF02737"/>
    </source>
</evidence>
<dbReference type="Gene3D" id="3.40.50.720">
    <property type="entry name" value="NAD(P)-binding Rossmann-like Domain"/>
    <property type="match status" value="1"/>
</dbReference>
<dbReference type="InterPro" id="IPR008927">
    <property type="entry name" value="6-PGluconate_DH-like_C_sf"/>
</dbReference>
<proteinExistence type="inferred from homology"/>
<dbReference type="InterPro" id="IPR029045">
    <property type="entry name" value="ClpP/crotonase-like_dom_sf"/>
</dbReference>
<keyword evidence="9" id="KW-1185">Reference proteome</keyword>
<dbReference type="GeneID" id="95581560"/>
<comment type="catalytic activity">
    <reaction evidence="4">
        <text>a (3S)-3-hydroxyacyl-CoA + NAD(+) = a 3-oxoacyl-CoA + NADH + H(+)</text>
        <dbReference type="Rhea" id="RHEA:22432"/>
        <dbReference type="ChEBI" id="CHEBI:15378"/>
        <dbReference type="ChEBI" id="CHEBI:57318"/>
        <dbReference type="ChEBI" id="CHEBI:57540"/>
        <dbReference type="ChEBI" id="CHEBI:57945"/>
        <dbReference type="ChEBI" id="CHEBI:90726"/>
        <dbReference type="EC" id="1.1.1.35"/>
    </reaction>
</comment>
<dbReference type="SUPFAM" id="SSF51735">
    <property type="entry name" value="NAD(P)-binding Rossmann-fold domains"/>
    <property type="match status" value="1"/>
</dbReference>
<evidence type="ECO:0000256" key="4">
    <source>
        <dbReference type="ARBA" id="ARBA00049556"/>
    </source>
</evidence>
<dbReference type="PANTHER" id="PTHR48075">
    <property type="entry name" value="3-HYDROXYACYL-COA DEHYDROGENASE FAMILY PROTEIN"/>
    <property type="match status" value="1"/>
</dbReference>
<name>A0A430ANN2_9ENTE</name>
<dbReference type="SUPFAM" id="SSF48179">
    <property type="entry name" value="6-phosphogluconate dehydrogenase C-terminal domain-like"/>
    <property type="match status" value="2"/>
</dbReference>
<evidence type="ECO:0000313" key="9">
    <source>
        <dbReference type="Proteomes" id="UP000288028"/>
    </source>
</evidence>
<feature type="domain" description="3-hydroxyacyl-CoA dehydrogenase NAD binding" evidence="6">
    <location>
        <begin position="7"/>
        <end position="198"/>
    </location>
</feature>
<dbReference type="GO" id="GO:0006631">
    <property type="term" value="P:fatty acid metabolic process"/>
    <property type="evidence" value="ECO:0007669"/>
    <property type="project" value="InterPro"/>
</dbReference>
<evidence type="ECO:0000259" key="5">
    <source>
        <dbReference type="Pfam" id="PF00725"/>
    </source>
</evidence>
<evidence type="ECO:0000313" key="8">
    <source>
        <dbReference type="EMBL" id="RSU09732.1"/>
    </source>
</evidence>
<dbReference type="OrthoDB" id="9771883at2"/>
<dbReference type="RefSeq" id="WP_126796451.1">
    <property type="nucleotide sequence ID" value="NZ_CP060720.1"/>
</dbReference>
<evidence type="ECO:0000256" key="3">
    <source>
        <dbReference type="ARBA" id="ARBA00023027"/>
    </source>
</evidence>
<feature type="domain" description="Enoyl-CoA hydratase/isomerase" evidence="7">
    <location>
        <begin position="474"/>
        <end position="594"/>
    </location>
</feature>
<evidence type="ECO:0000256" key="2">
    <source>
        <dbReference type="ARBA" id="ARBA00023002"/>
    </source>
</evidence>
<keyword evidence="2" id="KW-0560">Oxidoreductase</keyword>
<dbReference type="GO" id="GO:0003857">
    <property type="term" value="F:(3S)-3-hydroxyacyl-CoA dehydrogenase (NAD+) activity"/>
    <property type="evidence" value="ECO:0007669"/>
    <property type="project" value="UniProtKB-EC"/>
</dbReference>
<dbReference type="InterPro" id="IPR006176">
    <property type="entry name" value="3-OHacyl-CoA_DH_NAD-bd"/>
</dbReference>
<gene>
    <name evidence="8" type="ORF">CBF28_14550</name>
</gene>
<evidence type="ECO:0000259" key="7">
    <source>
        <dbReference type="Pfam" id="PF16113"/>
    </source>
</evidence>
<comment type="caution">
    <text evidence="8">The sequence shown here is derived from an EMBL/GenBank/DDBJ whole genome shotgun (WGS) entry which is preliminary data.</text>
</comment>
<keyword evidence="3" id="KW-0520">NAD</keyword>
<reference evidence="8 9" key="1">
    <citation type="submission" date="2017-05" db="EMBL/GenBank/DDBJ databases">
        <title>Vagococcus spp. assemblies.</title>
        <authorList>
            <person name="Gulvik C.A."/>
        </authorList>
    </citation>
    <scope>NUCLEOTIDE SEQUENCE [LARGE SCALE GENOMIC DNA]</scope>
    <source>
        <strain evidence="8 9">SS1714</strain>
    </source>
</reference>
<protein>
    <submittedName>
        <fullName evidence="8">Uncharacterized protein</fullName>
    </submittedName>
</protein>
<dbReference type="EMBL" id="NGKB01000022">
    <property type="protein sequence ID" value="RSU09732.1"/>
    <property type="molecule type" value="Genomic_DNA"/>
</dbReference>
<dbReference type="Proteomes" id="UP000288028">
    <property type="component" value="Unassembled WGS sequence"/>
</dbReference>
<dbReference type="Gene3D" id="3.90.226.10">
    <property type="entry name" value="2-enoyl-CoA Hydratase, Chain A, domain 1"/>
    <property type="match status" value="1"/>
</dbReference>
<dbReference type="AlphaFoldDB" id="A0A430ANN2"/>
<dbReference type="InterPro" id="IPR036291">
    <property type="entry name" value="NAD(P)-bd_dom_sf"/>
</dbReference>
<organism evidence="8 9">
    <name type="scientific">Vagococcus carniphilus</name>
    <dbReference type="NCBI Taxonomy" id="218144"/>
    <lineage>
        <taxon>Bacteria</taxon>
        <taxon>Bacillati</taxon>
        <taxon>Bacillota</taxon>
        <taxon>Bacilli</taxon>
        <taxon>Lactobacillales</taxon>
        <taxon>Enterococcaceae</taxon>
        <taxon>Vagococcus</taxon>
    </lineage>
</organism>
<dbReference type="Gene3D" id="1.10.1040.50">
    <property type="match status" value="1"/>
</dbReference>
<sequence>MKNKLNKVAVIGAGTMGSSIAALLAAVNLDVWLLDILPNNLTSETEHDKNARNQLALSGIKQMKNPKSHMLLDSSNLNRVHPGNMVDDLDVLSECDWIIEVVLEKLSIKQQVMKQIASVRKKGSIVSSNTSGVSITSIIEQEDDEFKAHFLGTHFFNPPRYMKLLEIIPTKDTSSEVVETMTTFFEEELGKEVVIANDTPNFIGNRIGTFAYIDVMKQMEKYELSIPLADALSGPVIGRPSSATFRTADMVGIDILKNVAHNVVSQSNDAVEKENYTPPLFVDAMIEAGTLGNKTSGGFYKKSVVDGKRTFLVKDLKANEYVPFDKVKNEKVMSALKSDNKYKTIAYGSDIENQFVWETLKHTLLYSASLVPEITDDFKMIDKAMRAGFNWELGPFEIWDKLGLKESVERMLEEGDTVPNWILSMIEDGKSSFYSEGKSTSEMKQTLIVENAGAKIWHIGDDILFLEIISKGHVINSDVIEMMEKATSLLETYEGLVISSYGKNFSVGADLGTIAHLVENDNWKELEQLIERLQYANLNLKYAKKPVVTANFGMTLGGGAEVSMHSDHIVSYPETYLGLVEVGVGLVPAGGGCKEMVRRSSQKISKRTKQDWIVEVKEIWRTIAMGQVSTSSFDAINKGYFLENEITHQFRQEKLVETAKQVIQDLNNNHYRAPLKKEIPVLGSTGMGAIEMEINGMKEGQFISEYDGQLAKSVATVLCGGDLPIGTMVTEEYLLSLEKDMFLELCHKEQTQNRIKHMLTTGKPLRN</sequence>
<evidence type="ECO:0000256" key="1">
    <source>
        <dbReference type="ARBA" id="ARBA00009463"/>
    </source>
</evidence>
<dbReference type="Pfam" id="PF16113">
    <property type="entry name" value="ECH_2"/>
    <property type="match status" value="1"/>
</dbReference>
<dbReference type="Pfam" id="PF00725">
    <property type="entry name" value="3HCDH"/>
    <property type="match status" value="1"/>
</dbReference>
<comment type="similarity">
    <text evidence="1">Belongs to the 3-hydroxyacyl-CoA dehydrogenase family.</text>
</comment>
<dbReference type="SUPFAM" id="SSF52096">
    <property type="entry name" value="ClpP/crotonase"/>
    <property type="match status" value="1"/>
</dbReference>
<dbReference type="CDD" id="cd06558">
    <property type="entry name" value="crotonase-like"/>
    <property type="match status" value="1"/>
</dbReference>
<dbReference type="InterPro" id="IPR045004">
    <property type="entry name" value="ECH_dom"/>
</dbReference>
<accession>A0A430ANN2</accession>